<dbReference type="AlphaFoldDB" id="I4YNH5"/>
<dbReference type="Proteomes" id="UP000003947">
    <property type="component" value="Unassembled WGS sequence"/>
</dbReference>
<feature type="domain" description="DUF6456" evidence="2">
    <location>
        <begin position="162"/>
        <end position="295"/>
    </location>
</feature>
<dbReference type="eggNOG" id="COG0583">
    <property type="taxonomic scope" value="Bacteria"/>
</dbReference>
<feature type="region of interest" description="Disordered" evidence="1">
    <location>
        <begin position="14"/>
        <end position="50"/>
    </location>
</feature>
<dbReference type="STRING" id="864069.MicloDRAFT_00062440"/>
<protein>
    <recommendedName>
        <fullName evidence="2">DUF6456 domain-containing protein</fullName>
    </recommendedName>
</protein>
<dbReference type="HOGENOM" id="CLU_070806_0_1_5"/>
<feature type="compositionally biased region" description="Basic residues" evidence="1">
    <location>
        <begin position="20"/>
        <end position="34"/>
    </location>
</feature>
<evidence type="ECO:0000256" key="1">
    <source>
        <dbReference type="SAM" id="MobiDB-lite"/>
    </source>
</evidence>
<evidence type="ECO:0000259" key="2">
    <source>
        <dbReference type="Pfam" id="PF20057"/>
    </source>
</evidence>
<dbReference type="RefSeq" id="WP_009493976.1">
    <property type="nucleotide sequence ID" value="NZ_CP141048.1"/>
</dbReference>
<evidence type="ECO:0000313" key="3">
    <source>
        <dbReference type="EMBL" id="EIM25517.1"/>
    </source>
</evidence>
<gene>
    <name evidence="3" type="ORF">MicloDRAFT_00062440</name>
</gene>
<dbReference type="InterPro" id="IPR045599">
    <property type="entry name" value="DUF6456"/>
</dbReference>
<reference evidence="3 4" key="1">
    <citation type="submission" date="2012-02" db="EMBL/GenBank/DDBJ databases">
        <title>Improved High-Quality Draft sequence of Microvirga sp. WSM3557.</title>
        <authorList>
            <consortium name="US DOE Joint Genome Institute"/>
            <person name="Lucas S."/>
            <person name="Han J."/>
            <person name="Lapidus A."/>
            <person name="Cheng J.-F."/>
            <person name="Goodwin L."/>
            <person name="Pitluck S."/>
            <person name="Peters L."/>
            <person name="Zhang X."/>
            <person name="Detter J.C."/>
            <person name="Han C."/>
            <person name="Tapia R."/>
            <person name="Land M."/>
            <person name="Hauser L."/>
            <person name="Kyrpides N."/>
            <person name="Ivanova N."/>
            <person name="Pagani I."/>
            <person name="Brau L."/>
            <person name="Yates R."/>
            <person name="O'Hara G."/>
            <person name="Rui T."/>
            <person name="Howieson J."/>
            <person name="Reeve W."/>
            <person name="Woyke T."/>
        </authorList>
    </citation>
    <scope>NUCLEOTIDE SEQUENCE [LARGE SCALE GENOMIC DNA]</scope>
    <source>
        <strain evidence="3 4">WSM3557</strain>
    </source>
</reference>
<sequence>MNIIDRDAVHQDIAAQRISASKKTRSERRKRSGSRKPEIVAGPNAGDSMSKEARRLLTSLGQPETSASIDPTDPASVLVHRRRSGISVGAGRFALAVAEALVRQDLGQWEQTAQGRETFRLTKAGEAFVRRVSAPEADMAFFHQHRETEVANVETDAGTARVRVDAEESPLDWLRRRKGRDGEPMIDEASYQAGERLRTDIMLAGLLPGVTARWDGMPRSGGPASPGEATERMVAARQRLRSAFDAIGGDFSDLLLDLCGFLKGLEQIERERQWPARSAKIVVRLALTRLAEHYGIEASIRGPAASRGIRAWQAVVIEGGKT</sequence>
<dbReference type="PATRIC" id="fig|864069.3.peg.6682"/>
<dbReference type="Pfam" id="PF20057">
    <property type="entry name" value="DUF6456"/>
    <property type="match status" value="1"/>
</dbReference>
<name>I4YNH5_9HYPH</name>
<proteinExistence type="predicted"/>
<keyword evidence="4" id="KW-1185">Reference proteome</keyword>
<dbReference type="EMBL" id="JH660647">
    <property type="protein sequence ID" value="EIM25517.1"/>
    <property type="molecule type" value="Genomic_DNA"/>
</dbReference>
<accession>I4YNH5</accession>
<organism evidence="3 4">
    <name type="scientific">Microvirga lotononidis</name>
    <dbReference type="NCBI Taxonomy" id="864069"/>
    <lineage>
        <taxon>Bacteria</taxon>
        <taxon>Pseudomonadati</taxon>
        <taxon>Pseudomonadota</taxon>
        <taxon>Alphaproteobacteria</taxon>
        <taxon>Hyphomicrobiales</taxon>
        <taxon>Methylobacteriaceae</taxon>
        <taxon>Microvirga</taxon>
    </lineage>
</organism>
<evidence type="ECO:0000313" key="4">
    <source>
        <dbReference type="Proteomes" id="UP000003947"/>
    </source>
</evidence>